<accession>A0AA89C6Z5</accession>
<evidence type="ECO:0000256" key="1">
    <source>
        <dbReference type="ARBA" id="ARBA00004141"/>
    </source>
</evidence>
<dbReference type="InterPro" id="IPR006029">
    <property type="entry name" value="Neurotrans-gated_channel_TM"/>
</dbReference>
<proteinExistence type="predicted"/>
<dbReference type="SUPFAM" id="SSF90112">
    <property type="entry name" value="Neurotransmitter-gated ion-channel transmembrane pore"/>
    <property type="match status" value="1"/>
</dbReference>
<dbReference type="InterPro" id="IPR036734">
    <property type="entry name" value="Neur_chan_lig-bd_sf"/>
</dbReference>
<dbReference type="Gene3D" id="1.20.58.390">
    <property type="entry name" value="Neurotransmitter-gated ion-channel transmembrane domain"/>
    <property type="match status" value="1"/>
</dbReference>
<evidence type="ECO:0000259" key="6">
    <source>
        <dbReference type="Pfam" id="PF02931"/>
    </source>
</evidence>
<dbReference type="InterPro" id="IPR036719">
    <property type="entry name" value="Neuro-gated_channel_TM_sf"/>
</dbReference>
<sequence length="259" mass="30165">MLVRYISQGMAYWHPGDLFYTHCSPDIRDYPYDKQVCRLEFVAWGYNSNEIKSKPLLENTITDLYVKNGAWELIDTKVFVQKYEEMKFEVLNVELHIKRRPTFFLFTMILPIAAMGVLNLFVFFLPPESGERVGYSITLLLAICVFLTIASDNLPKVSYPEVSLLCIKLLIDMIISSFAMLFTIVGLRFYNKDQSSRVPLCISSVTRCILCFRCRKTKKKKFYVKDENRGEVPHNQIEINPPRINQEDNQTLMSMPQNL</sequence>
<evidence type="ECO:0000256" key="5">
    <source>
        <dbReference type="SAM" id="Phobius"/>
    </source>
</evidence>
<dbReference type="SUPFAM" id="SSF63712">
    <property type="entry name" value="Nicotinic receptor ligand binding domain-like"/>
    <property type="match status" value="1"/>
</dbReference>
<feature type="domain" description="Neurotransmitter-gated ion-channel ligand-binding" evidence="6">
    <location>
        <begin position="6"/>
        <end position="101"/>
    </location>
</feature>
<keyword evidence="4 5" id="KW-0472">Membrane</keyword>
<dbReference type="Proteomes" id="UP001186944">
    <property type="component" value="Unassembled WGS sequence"/>
</dbReference>
<reference evidence="8" key="1">
    <citation type="submission" date="2019-08" db="EMBL/GenBank/DDBJ databases">
        <title>The improved chromosome-level genome for the pearl oyster Pinctada fucata martensii using PacBio sequencing and Hi-C.</title>
        <authorList>
            <person name="Zheng Z."/>
        </authorList>
    </citation>
    <scope>NUCLEOTIDE SEQUENCE</scope>
    <source>
        <strain evidence="8">ZZ-2019</strain>
        <tissue evidence="8">Adductor muscle</tissue>
    </source>
</reference>
<evidence type="ECO:0000256" key="2">
    <source>
        <dbReference type="ARBA" id="ARBA00022692"/>
    </source>
</evidence>
<comment type="caution">
    <text evidence="8">The sequence shown here is derived from an EMBL/GenBank/DDBJ whole genome shotgun (WGS) entry which is preliminary data.</text>
</comment>
<keyword evidence="3 5" id="KW-1133">Transmembrane helix</keyword>
<evidence type="ECO:0000313" key="8">
    <source>
        <dbReference type="EMBL" id="KAK3103364.1"/>
    </source>
</evidence>
<organism evidence="8 9">
    <name type="scientific">Pinctada imbricata</name>
    <name type="common">Atlantic pearl-oyster</name>
    <name type="synonym">Pinctada martensii</name>
    <dbReference type="NCBI Taxonomy" id="66713"/>
    <lineage>
        <taxon>Eukaryota</taxon>
        <taxon>Metazoa</taxon>
        <taxon>Spiralia</taxon>
        <taxon>Lophotrochozoa</taxon>
        <taxon>Mollusca</taxon>
        <taxon>Bivalvia</taxon>
        <taxon>Autobranchia</taxon>
        <taxon>Pteriomorphia</taxon>
        <taxon>Pterioida</taxon>
        <taxon>Pterioidea</taxon>
        <taxon>Pteriidae</taxon>
        <taxon>Pinctada</taxon>
    </lineage>
</organism>
<protein>
    <submittedName>
        <fullName evidence="8">Uncharacterized protein</fullName>
    </submittedName>
</protein>
<dbReference type="InterPro" id="IPR006201">
    <property type="entry name" value="Neur_channel"/>
</dbReference>
<dbReference type="Pfam" id="PF02932">
    <property type="entry name" value="Neur_chan_memb"/>
    <property type="match status" value="1"/>
</dbReference>
<dbReference type="InterPro" id="IPR038050">
    <property type="entry name" value="Neuro_actylchol_rec"/>
</dbReference>
<evidence type="ECO:0000256" key="3">
    <source>
        <dbReference type="ARBA" id="ARBA00022989"/>
    </source>
</evidence>
<dbReference type="EMBL" id="VSWD01000005">
    <property type="protein sequence ID" value="KAK3103364.1"/>
    <property type="molecule type" value="Genomic_DNA"/>
</dbReference>
<dbReference type="GO" id="GO:0004888">
    <property type="term" value="F:transmembrane signaling receptor activity"/>
    <property type="evidence" value="ECO:0007669"/>
    <property type="project" value="InterPro"/>
</dbReference>
<feature type="transmembrane region" description="Helical" evidence="5">
    <location>
        <begin position="132"/>
        <end position="150"/>
    </location>
</feature>
<dbReference type="Gene3D" id="2.70.170.10">
    <property type="entry name" value="Neurotransmitter-gated ion-channel ligand-binding domain"/>
    <property type="match status" value="1"/>
</dbReference>
<feature type="transmembrane region" description="Helical" evidence="5">
    <location>
        <begin position="162"/>
        <end position="190"/>
    </location>
</feature>
<dbReference type="AlphaFoldDB" id="A0AA89C6Z5"/>
<dbReference type="Pfam" id="PF02931">
    <property type="entry name" value="Neur_chan_LBD"/>
    <property type="match status" value="1"/>
</dbReference>
<keyword evidence="9" id="KW-1185">Reference proteome</keyword>
<dbReference type="CDD" id="cd19051">
    <property type="entry name" value="LGIC_TM_cation"/>
    <property type="match status" value="1"/>
</dbReference>
<evidence type="ECO:0000259" key="7">
    <source>
        <dbReference type="Pfam" id="PF02932"/>
    </source>
</evidence>
<evidence type="ECO:0000313" key="9">
    <source>
        <dbReference type="Proteomes" id="UP001186944"/>
    </source>
</evidence>
<dbReference type="InterPro" id="IPR006202">
    <property type="entry name" value="Neur_chan_lig-bd"/>
</dbReference>
<comment type="subcellular location">
    <subcellularLocation>
        <location evidence="1">Membrane</location>
        <topology evidence="1">Multi-pass membrane protein</topology>
    </subcellularLocation>
</comment>
<keyword evidence="2 5" id="KW-0812">Transmembrane</keyword>
<name>A0AA89C6Z5_PINIB</name>
<dbReference type="PANTHER" id="PTHR18945">
    <property type="entry name" value="NEUROTRANSMITTER GATED ION CHANNEL"/>
    <property type="match status" value="1"/>
</dbReference>
<evidence type="ECO:0000256" key="4">
    <source>
        <dbReference type="ARBA" id="ARBA00023136"/>
    </source>
</evidence>
<dbReference type="GO" id="GO:0005230">
    <property type="term" value="F:extracellular ligand-gated monoatomic ion channel activity"/>
    <property type="evidence" value="ECO:0007669"/>
    <property type="project" value="InterPro"/>
</dbReference>
<feature type="transmembrane region" description="Helical" evidence="5">
    <location>
        <begin position="103"/>
        <end position="126"/>
    </location>
</feature>
<dbReference type="GO" id="GO:0016020">
    <property type="term" value="C:membrane"/>
    <property type="evidence" value="ECO:0007669"/>
    <property type="project" value="UniProtKB-SubCell"/>
</dbReference>
<feature type="domain" description="Neurotransmitter-gated ion-channel transmembrane" evidence="7">
    <location>
        <begin position="108"/>
        <end position="214"/>
    </location>
</feature>
<dbReference type="CDD" id="cd18989">
    <property type="entry name" value="LGIC_ECD_cation"/>
    <property type="match status" value="1"/>
</dbReference>
<gene>
    <name evidence="8" type="ORF">FSP39_018725</name>
</gene>